<gene>
    <name evidence="3" type="ORF">SAMN04489726_2180</name>
</gene>
<dbReference type="InterPro" id="IPR051908">
    <property type="entry name" value="Ribosomal_N-acetyltransferase"/>
</dbReference>
<dbReference type="InterPro" id="IPR016181">
    <property type="entry name" value="Acyl_CoA_acyltransferase"/>
</dbReference>
<dbReference type="GO" id="GO:1990189">
    <property type="term" value="F:protein N-terminal-serine acetyltransferase activity"/>
    <property type="evidence" value="ECO:0007669"/>
    <property type="project" value="TreeGrafter"/>
</dbReference>
<name>A0A1G9U4Z0_ALLAB</name>
<dbReference type="Pfam" id="PF13302">
    <property type="entry name" value="Acetyltransf_3"/>
    <property type="match status" value="1"/>
</dbReference>
<dbReference type="AlphaFoldDB" id="A0A1G9U4Z0"/>
<proteinExistence type="predicted"/>
<keyword evidence="4" id="KW-1185">Reference proteome</keyword>
<feature type="domain" description="N-acetyltransferase" evidence="2">
    <location>
        <begin position="14"/>
        <end position="163"/>
    </location>
</feature>
<reference evidence="3 4" key="1">
    <citation type="submission" date="2016-10" db="EMBL/GenBank/DDBJ databases">
        <authorList>
            <person name="de Groot N.N."/>
        </authorList>
    </citation>
    <scope>NUCLEOTIDE SEQUENCE [LARGE SCALE GENOMIC DNA]</scope>
    <source>
        <strain evidence="3 4">DSM 44149</strain>
    </source>
</reference>
<dbReference type="PROSITE" id="PS51186">
    <property type="entry name" value="GNAT"/>
    <property type="match status" value="1"/>
</dbReference>
<dbReference type="Gene3D" id="3.40.630.30">
    <property type="match status" value="1"/>
</dbReference>
<dbReference type="EMBL" id="LT629701">
    <property type="protein sequence ID" value="SDM54922.1"/>
    <property type="molecule type" value="Genomic_DNA"/>
</dbReference>
<dbReference type="Proteomes" id="UP000183376">
    <property type="component" value="Chromosome I"/>
</dbReference>
<keyword evidence="3" id="KW-0808">Transferase</keyword>
<organism evidence="3 4">
    <name type="scientific">Allokutzneria albata</name>
    <name type="common">Kibdelosporangium albatum</name>
    <dbReference type="NCBI Taxonomy" id="211114"/>
    <lineage>
        <taxon>Bacteria</taxon>
        <taxon>Bacillati</taxon>
        <taxon>Actinomycetota</taxon>
        <taxon>Actinomycetes</taxon>
        <taxon>Pseudonocardiales</taxon>
        <taxon>Pseudonocardiaceae</taxon>
        <taxon>Allokutzneria</taxon>
    </lineage>
</organism>
<dbReference type="PANTHER" id="PTHR43441">
    <property type="entry name" value="RIBOSOMAL-PROTEIN-SERINE ACETYLTRANSFERASE"/>
    <property type="match status" value="1"/>
</dbReference>
<evidence type="ECO:0000313" key="4">
    <source>
        <dbReference type="Proteomes" id="UP000183376"/>
    </source>
</evidence>
<accession>A0A1G9U4Z0</accession>
<dbReference type="SUPFAM" id="SSF55729">
    <property type="entry name" value="Acyl-CoA N-acyltransferases (Nat)"/>
    <property type="match status" value="1"/>
</dbReference>
<evidence type="ECO:0000259" key="2">
    <source>
        <dbReference type="PROSITE" id="PS51186"/>
    </source>
</evidence>
<feature type="compositionally biased region" description="Basic and acidic residues" evidence="1">
    <location>
        <begin position="226"/>
        <end position="241"/>
    </location>
</feature>
<dbReference type="GO" id="GO:0008999">
    <property type="term" value="F:protein-N-terminal-alanine acetyltransferase activity"/>
    <property type="evidence" value="ECO:0007669"/>
    <property type="project" value="TreeGrafter"/>
</dbReference>
<protein>
    <submittedName>
        <fullName evidence="3">Protein N-acetyltransferase, RimJ/RimL family</fullName>
    </submittedName>
</protein>
<feature type="region of interest" description="Disordered" evidence="1">
    <location>
        <begin position="171"/>
        <end position="248"/>
    </location>
</feature>
<evidence type="ECO:0000256" key="1">
    <source>
        <dbReference type="SAM" id="MobiDB-lite"/>
    </source>
</evidence>
<evidence type="ECO:0000313" key="3">
    <source>
        <dbReference type="EMBL" id="SDM54922.1"/>
    </source>
</evidence>
<dbReference type="PANTHER" id="PTHR43441:SF6">
    <property type="entry name" value="N-ACETYLTRANSFERASE DOMAIN-CONTAINING PROTEIN"/>
    <property type="match status" value="1"/>
</dbReference>
<feature type="compositionally biased region" description="Polar residues" evidence="1">
    <location>
        <begin position="188"/>
        <end position="200"/>
    </location>
</feature>
<dbReference type="STRING" id="211114.SAMN04489726_2180"/>
<dbReference type="GO" id="GO:0005737">
    <property type="term" value="C:cytoplasm"/>
    <property type="evidence" value="ECO:0007669"/>
    <property type="project" value="TreeGrafter"/>
</dbReference>
<dbReference type="InterPro" id="IPR000182">
    <property type="entry name" value="GNAT_dom"/>
</dbReference>
<dbReference type="CDD" id="cd04301">
    <property type="entry name" value="NAT_SF"/>
    <property type="match status" value="1"/>
</dbReference>
<sequence>MHLNGVVFDALAAGDLAAANAASPVPLSAYFAGPDWRSVWRMRSEQVAEDPASADWVTGVIWDEDRELAVGRAGYHGPPDAAGMVEIGYAVDPAHRRRGYARAALEFLLRRAADEPDVRTVRVTISPDNEASYRLAAGYGFVEVGKQWDEEDGLEIIYEVAGEGVRPGLHTTEELVGEPPTTPEETSRAASSGTRYQSVTPPRRPCDLLPSRHAPPAPGADPGGRIVRESPVKQGDSKRDAGTANSSP</sequence>
<dbReference type="eggNOG" id="COG1670">
    <property type="taxonomic scope" value="Bacteria"/>
</dbReference>